<dbReference type="InterPro" id="IPR050624">
    <property type="entry name" value="HTH-type_Tx_Regulator"/>
</dbReference>
<dbReference type="EMBL" id="UINC01134344">
    <property type="protein sequence ID" value="SVD17833.1"/>
    <property type="molecule type" value="Genomic_DNA"/>
</dbReference>
<dbReference type="InterPro" id="IPR036271">
    <property type="entry name" value="Tet_transcr_reg_TetR-rel_C_sf"/>
</dbReference>
<dbReference type="PRINTS" id="PR00455">
    <property type="entry name" value="HTHTETR"/>
</dbReference>
<keyword evidence="1" id="KW-0238">DNA-binding</keyword>
<dbReference type="Pfam" id="PF17932">
    <property type="entry name" value="TetR_C_24"/>
    <property type="match status" value="1"/>
</dbReference>
<dbReference type="InterPro" id="IPR041490">
    <property type="entry name" value="KstR2_TetR_C"/>
</dbReference>
<sequence>MSISTESRYENQRQLAIRSAASVFAEKGFHGSSTKDIAERMGIKQGSLYYYFESKEEALGEVCLFGIEEYVERMKTIAASDQPFEAKLMATITSHLSSYRERNEALKVHNDERLYLPQDKRAKLKELGSGYRQQLEKIFEEGVQVGVLRDSIDCHFAAQTMIGLCNGWGDVIVRHPDLDLFGLIQKCTDLVLNGFVERRKKRRDVNDGIVVRTVGKSGRN</sequence>
<organism evidence="3">
    <name type="scientific">marine metagenome</name>
    <dbReference type="NCBI Taxonomy" id="408172"/>
    <lineage>
        <taxon>unclassified sequences</taxon>
        <taxon>metagenomes</taxon>
        <taxon>ecological metagenomes</taxon>
    </lineage>
</organism>
<dbReference type="InterPro" id="IPR001647">
    <property type="entry name" value="HTH_TetR"/>
</dbReference>
<dbReference type="Gene3D" id="1.10.357.10">
    <property type="entry name" value="Tetracycline Repressor, domain 2"/>
    <property type="match status" value="1"/>
</dbReference>
<dbReference type="Gene3D" id="1.10.10.60">
    <property type="entry name" value="Homeodomain-like"/>
    <property type="match status" value="1"/>
</dbReference>
<name>A0A382T746_9ZZZZ</name>
<protein>
    <recommendedName>
        <fullName evidence="2">HTH tetR-type domain-containing protein</fullName>
    </recommendedName>
</protein>
<accession>A0A382T746</accession>
<dbReference type="Pfam" id="PF00440">
    <property type="entry name" value="TetR_N"/>
    <property type="match status" value="1"/>
</dbReference>
<dbReference type="GO" id="GO:0003677">
    <property type="term" value="F:DNA binding"/>
    <property type="evidence" value="ECO:0007669"/>
    <property type="project" value="UniProtKB-KW"/>
</dbReference>
<dbReference type="SUPFAM" id="SSF48498">
    <property type="entry name" value="Tetracyclin repressor-like, C-terminal domain"/>
    <property type="match status" value="1"/>
</dbReference>
<evidence type="ECO:0000256" key="1">
    <source>
        <dbReference type="ARBA" id="ARBA00023125"/>
    </source>
</evidence>
<dbReference type="PROSITE" id="PS50977">
    <property type="entry name" value="HTH_TETR_2"/>
    <property type="match status" value="1"/>
</dbReference>
<dbReference type="PANTHER" id="PTHR43479">
    <property type="entry name" value="ACREF/ENVCD OPERON REPRESSOR-RELATED"/>
    <property type="match status" value="1"/>
</dbReference>
<evidence type="ECO:0000259" key="2">
    <source>
        <dbReference type="PROSITE" id="PS50977"/>
    </source>
</evidence>
<evidence type="ECO:0000313" key="3">
    <source>
        <dbReference type="EMBL" id="SVD17833.1"/>
    </source>
</evidence>
<feature type="domain" description="HTH tetR-type" evidence="2">
    <location>
        <begin position="10"/>
        <end position="70"/>
    </location>
</feature>
<dbReference type="InterPro" id="IPR009057">
    <property type="entry name" value="Homeodomain-like_sf"/>
</dbReference>
<gene>
    <name evidence="3" type="ORF">METZ01_LOCUS370687</name>
</gene>
<proteinExistence type="predicted"/>
<reference evidence="3" key="1">
    <citation type="submission" date="2018-05" db="EMBL/GenBank/DDBJ databases">
        <authorList>
            <person name="Lanie J.A."/>
            <person name="Ng W.-L."/>
            <person name="Kazmierczak K.M."/>
            <person name="Andrzejewski T.M."/>
            <person name="Davidsen T.M."/>
            <person name="Wayne K.J."/>
            <person name="Tettelin H."/>
            <person name="Glass J.I."/>
            <person name="Rusch D."/>
            <person name="Podicherti R."/>
            <person name="Tsui H.-C.T."/>
            <person name="Winkler M.E."/>
        </authorList>
    </citation>
    <scope>NUCLEOTIDE SEQUENCE</scope>
</reference>
<dbReference type="AlphaFoldDB" id="A0A382T746"/>
<dbReference type="PANTHER" id="PTHR43479:SF11">
    <property type="entry name" value="ACREF_ENVCD OPERON REPRESSOR-RELATED"/>
    <property type="match status" value="1"/>
</dbReference>
<dbReference type="SUPFAM" id="SSF46689">
    <property type="entry name" value="Homeodomain-like"/>
    <property type="match status" value="1"/>
</dbReference>